<comment type="function">
    <text evidence="4">Catalyzes ATP-dependent phosphorylation of adenosylcobinamide and addition of GMP to adenosylcobinamide phosphate.</text>
</comment>
<comment type="pathway">
    <text evidence="6">Cofactor biosynthesis; adenosylcobalamin biosynthesis; adenosylcobalamin from cob(II)yrinate a,c-diamide: step 5/7.</text>
</comment>
<keyword evidence="18" id="KW-0548">Nucleotidyltransferase</keyword>
<comment type="pathway">
    <text evidence="5">Cofactor biosynthesis; adenosylcobalamin biosynthesis; adenosylcobalamin from cob(II)yrinate a,c-diamide: step 6/7.</text>
</comment>
<evidence type="ECO:0000313" key="19">
    <source>
        <dbReference type="Proteomes" id="UP001596989"/>
    </source>
</evidence>
<dbReference type="GO" id="GO:0043752">
    <property type="term" value="F:adenosylcobinamide kinase activity"/>
    <property type="evidence" value="ECO:0007669"/>
    <property type="project" value="UniProtKB-EC"/>
</dbReference>
<evidence type="ECO:0000256" key="4">
    <source>
        <dbReference type="ARBA" id="ARBA00003889"/>
    </source>
</evidence>
<dbReference type="PANTHER" id="PTHR34848:SF1">
    <property type="entry name" value="BIFUNCTIONAL ADENOSYLCOBALAMIN BIOSYNTHESIS PROTEIN COBU"/>
    <property type="match status" value="1"/>
</dbReference>
<dbReference type="EC" id="2.7.7.62" evidence="9"/>
<evidence type="ECO:0000256" key="2">
    <source>
        <dbReference type="ARBA" id="ARBA00000711"/>
    </source>
</evidence>
<evidence type="ECO:0000256" key="9">
    <source>
        <dbReference type="ARBA" id="ARBA00012523"/>
    </source>
</evidence>
<evidence type="ECO:0000256" key="16">
    <source>
        <dbReference type="ARBA" id="ARBA00029570"/>
    </source>
</evidence>
<evidence type="ECO:0000256" key="13">
    <source>
        <dbReference type="ARBA" id="ARBA00022777"/>
    </source>
</evidence>
<dbReference type="InterPro" id="IPR027417">
    <property type="entry name" value="P-loop_NTPase"/>
</dbReference>
<dbReference type="RefSeq" id="WP_377563758.1">
    <property type="nucleotide sequence ID" value="NZ_JBHTJZ010000009.1"/>
</dbReference>
<keyword evidence="15" id="KW-0342">GTP-binding</keyword>
<comment type="similarity">
    <text evidence="7">Belongs to the CobU/CobP family.</text>
</comment>
<gene>
    <name evidence="18" type="primary">cobU</name>
    <name evidence="18" type="ORF">ACFQ2I_09315</name>
</gene>
<evidence type="ECO:0000256" key="7">
    <source>
        <dbReference type="ARBA" id="ARBA00007490"/>
    </source>
</evidence>
<evidence type="ECO:0000256" key="10">
    <source>
        <dbReference type="ARBA" id="ARBA00022573"/>
    </source>
</evidence>
<proteinExistence type="inferred from homology"/>
<keyword evidence="11 18" id="KW-0808">Transferase</keyword>
<dbReference type="EMBL" id="JBHTJZ010000009">
    <property type="protein sequence ID" value="MFD0959592.1"/>
    <property type="molecule type" value="Genomic_DNA"/>
</dbReference>
<keyword evidence="19" id="KW-1185">Reference proteome</keyword>
<keyword evidence="12" id="KW-0547">Nucleotide-binding</keyword>
<evidence type="ECO:0000256" key="12">
    <source>
        <dbReference type="ARBA" id="ARBA00022741"/>
    </source>
</evidence>
<name>A0ABW3HPY3_9BACL</name>
<keyword evidence="14" id="KW-0067">ATP-binding</keyword>
<dbReference type="CDD" id="cd00544">
    <property type="entry name" value="CobU"/>
    <property type="match status" value="1"/>
</dbReference>
<evidence type="ECO:0000256" key="8">
    <source>
        <dbReference type="ARBA" id="ARBA00012016"/>
    </source>
</evidence>
<dbReference type="Gene3D" id="3.40.50.300">
    <property type="entry name" value="P-loop containing nucleotide triphosphate hydrolases"/>
    <property type="match status" value="1"/>
</dbReference>
<evidence type="ECO:0000256" key="6">
    <source>
        <dbReference type="ARBA" id="ARBA00005159"/>
    </source>
</evidence>
<comment type="catalytic activity">
    <reaction evidence="2">
        <text>adenosylcob(III)inamide phosphate + GTP + H(+) = adenosylcob(III)inamide-GDP + diphosphate</text>
        <dbReference type="Rhea" id="RHEA:22712"/>
        <dbReference type="ChEBI" id="CHEBI:15378"/>
        <dbReference type="ChEBI" id="CHEBI:33019"/>
        <dbReference type="ChEBI" id="CHEBI:37565"/>
        <dbReference type="ChEBI" id="CHEBI:58502"/>
        <dbReference type="ChEBI" id="CHEBI:60487"/>
        <dbReference type="EC" id="2.7.7.62"/>
    </reaction>
</comment>
<organism evidence="18 19">
    <name type="scientific">Paenibacillus chungangensis</name>
    <dbReference type="NCBI Taxonomy" id="696535"/>
    <lineage>
        <taxon>Bacteria</taxon>
        <taxon>Bacillati</taxon>
        <taxon>Bacillota</taxon>
        <taxon>Bacilli</taxon>
        <taxon>Bacillales</taxon>
        <taxon>Paenibacillaceae</taxon>
        <taxon>Paenibacillus</taxon>
    </lineage>
</organism>
<comment type="catalytic activity">
    <reaction evidence="3">
        <text>adenosylcob(III)inamide + GTP = adenosylcob(III)inamide phosphate + GDP + H(+)</text>
        <dbReference type="Rhea" id="RHEA:15765"/>
        <dbReference type="ChEBI" id="CHEBI:2480"/>
        <dbReference type="ChEBI" id="CHEBI:15378"/>
        <dbReference type="ChEBI" id="CHEBI:37565"/>
        <dbReference type="ChEBI" id="CHEBI:58189"/>
        <dbReference type="ChEBI" id="CHEBI:58502"/>
        <dbReference type="EC" id="2.7.1.156"/>
    </reaction>
</comment>
<dbReference type="EC" id="2.7.1.156" evidence="8"/>
<dbReference type="InterPro" id="IPR003203">
    <property type="entry name" value="CobU/CobP"/>
</dbReference>
<evidence type="ECO:0000313" key="18">
    <source>
        <dbReference type="EMBL" id="MFD0959592.1"/>
    </source>
</evidence>
<evidence type="ECO:0000256" key="17">
    <source>
        <dbReference type="ARBA" id="ARBA00030571"/>
    </source>
</evidence>
<dbReference type="GO" id="GO:0008820">
    <property type="term" value="F:cobinamide phosphate guanylyltransferase activity"/>
    <property type="evidence" value="ECO:0007669"/>
    <property type="project" value="UniProtKB-EC"/>
</dbReference>
<comment type="catalytic activity">
    <reaction evidence="1">
        <text>adenosylcob(III)inamide + ATP = adenosylcob(III)inamide phosphate + ADP + H(+)</text>
        <dbReference type="Rhea" id="RHEA:15769"/>
        <dbReference type="ChEBI" id="CHEBI:2480"/>
        <dbReference type="ChEBI" id="CHEBI:15378"/>
        <dbReference type="ChEBI" id="CHEBI:30616"/>
        <dbReference type="ChEBI" id="CHEBI:58502"/>
        <dbReference type="ChEBI" id="CHEBI:456216"/>
        <dbReference type="EC" id="2.7.1.156"/>
    </reaction>
</comment>
<evidence type="ECO:0000256" key="1">
    <source>
        <dbReference type="ARBA" id="ARBA00000312"/>
    </source>
</evidence>
<keyword evidence="10" id="KW-0169">Cobalamin biosynthesis</keyword>
<evidence type="ECO:0000256" key="14">
    <source>
        <dbReference type="ARBA" id="ARBA00022840"/>
    </source>
</evidence>
<dbReference type="PIRSF" id="PIRSF006135">
    <property type="entry name" value="CobU"/>
    <property type="match status" value="1"/>
</dbReference>
<dbReference type="Pfam" id="PF02283">
    <property type="entry name" value="CobU"/>
    <property type="match status" value="1"/>
</dbReference>
<evidence type="ECO:0000256" key="11">
    <source>
        <dbReference type="ARBA" id="ARBA00022679"/>
    </source>
</evidence>
<reference evidence="19" key="1">
    <citation type="journal article" date="2019" name="Int. J. Syst. Evol. Microbiol.">
        <title>The Global Catalogue of Microorganisms (GCM) 10K type strain sequencing project: providing services to taxonomists for standard genome sequencing and annotation.</title>
        <authorList>
            <consortium name="The Broad Institute Genomics Platform"/>
            <consortium name="The Broad Institute Genome Sequencing Center for Infectious Disease"/>
            <person name="Wu L."/>
            <person name="Ma J."/>
        </authorList>
    </citation>
    <scope>NUCLEOTIDE SEQUENCE [LARGE SCALE GENOMIC DNA]</scope>
    <source>
        <strain evidence="19">CCUG 59129</strain>
    </source>
</reference>
<evidence type="ECO:0000256" key="15">
    <source>
        <dbReference type="ARBA" id="ARBA00023134"/>
    </source>
</evidence>
<dbReference type="SUPFAM" id="SSF52540">
    <property type="entry name" value="P-loop containing nucleoside triphosphate hydrolases"/>
    <property type="match status" value="1"/>
</dbReference>
<accession>A0ABW3HPY3</accession>
<protein>
    <recommendedName>
        <fullName evidence="16">Adenosylcobinamide kinase</fullName>
        <ecNumber evidence="8">2.7.1.156</ecNumber>
        <ecNumber evidence="9">2.7.7.62</ecNumber>
    </recommendedName>
    <alternativeName>
        <fullName evidence="17">Adenosylcobinamide-phosphate guanylyltransferase</fullName>
    </alternativeName>
</protein>
<dbReference type="NCBIfam" id="NF004469">
    <property type="entry name" value="PRK05800.1"/>
    <property type="match status" value="1"/>
</dbReference>
<dbReference type="PANTHER" id="PTHR34848">
    <property type="match status" value="1"/>
</dbReference>
<keyword evidence="13 18" id="KW-0418">Kinase</keyword>
<comment type="caution">
    <text evidence="18">The sequence shown here is derived from an EMBL/GenBank/DDBJ whole genome shotgun (WGS) entry which is preliminary data.</text>
</comment>
<evidence type="ECO:0000256" key="5">
    <source>
        <dbReference type="ARBA" id="ARBA00004692"/>
    </source>
</evidence>
<sequence>MAILITGGARSGKSGFAEQYAQRIASSGVYIATCQPYDDEMRERVRRHRQDREIAGFRWVTREEPLRVAELLEELRRQGDSLAAGGGKAPVVLLDCLTLWLTNVLLQEEASESLRCDEETDRLVEAIVRYPYPLLIVTNEVGDGIVPEYPLGRQFRDEAGRLNQRIAAVCERVFLVTAGIPIDLRAAAFRWEDM</sequence>
<evidence type="ECO:0000256" key="3">
    <source>
        <dbReference type="ARBA" id="ARBA00001522"/>
    </source>
</evidence>
<dbReference type="Proteomes" id="UP001596989">
    <property type="component" value="Unassembled WGS sequence"/>
</dbReference>